<gene>
    <name evidence="1" type="ORF">EZS28_030153</name>
</gene>
<protein>
    <submittedName>
        <fullName evidence="1">Uncharacterized protein</fullName>
    </submittedName>
</protein>
<proteinExistence type="predicted"/>
<evidence type="ECO:0000313" key="1">
    <source>
        <dbReference type="EMBL" id="KAA6374321.1"/>
    </source>
</evidence>
<dbReference type="AlphaFoldDB" id="A0A5J4UWN9"/>
<dbReference type="EMBL" id="SNRW01012066">
    <property type="protein sequence ID" value="KAA6374321.1"/>
    <property type="molecule type" value="Genomic_DNA"/>
</dbReference>
<name>A0A5J4UWN9_9EUKA</name>
<organism evidence="1 2">
    <name type="scientific">Streblomastix strix</name>
    <dbReference type="NCBI Taxonomy" id="222440"/>
    <lineage>
        <taxon>Eukaryota</taxon>
        <taxon>Metamonada</taxon>
        <taxon>Preaxostyla</taxon>
        <taxon>Oxymonadida</taxon>
        <taxon>Streblomastigidae</taxon>
        <taxon>Streblomastix</taxon>
    </lineage>
</organism>
<evidence type="ECO:0000313" key="2">
    <source>
        <dbReference type="Proteomes" id="UP000324800"/>
    </source>
</evidence>
<accession>A0A5J4UWN9</accession>
<dbReference type="Proteomes" id="UP000324800">
    <property type="component" value="Unassembled WGS sequence"/>
</dbReference>
<reference evidence="1 2" key="1">
    <citation type="submission" date="2019-03" db="EMBL/GenBank/DDBJ databases">
        <title>Single cell metagenomics reveals metabolic interactions within the superorganism composed of flagellate Streblomastix strix and complex community of Bacteroidetes bacteria on its surface.</title>
        <authorList>
            <person name="Treitli S.C."/>
            <person name="Kolisko M."/>
            <person name="Husnik F."/>
            <person name="Keeling P."/>
            <person name="Hampl V."/>
        </authorList>
    </citation>
    <scope>NUCLEOTIDE SEQUENCE [LARGE SCALE GENOMIC DNA]</scope>
    <source>
        <strain evidence="1">ST1C</strain>
    </source>
</reference>
<comment type="caution">
    <text evidence="1">The sequence shown here is derived from an EMBL/GenBank/DDBJ whole genome shotgun (WGS) entry which is preliminary data.</text>
</comment>
<sequence length="229" mass="25625">MGNSQRQAKHQLEKQYDISSFFDFAALKGNEESIGGKSSYNPCSTSLEGKVLVDNDAAINNQTSGCGGMLGSTLTRISNEEKRAQTAPWRSGNIPTLWEYKGEQLFGYSLRVAELQSSVILLIIDKRTGAWKRYKAAIKGASSEACVLLLYLGHTEEQVHSPLLRQVMRDIEAGTKKQINEEKILKKIHRASVDLSEIKIERIKLKTIIEKNPKVSVNMTLRQMENQAL</sequence>